<evidence type="ECO:0000256" key="5">
    <source>
        <dbReference type="PROSITE-ProRule" id="PRU00042"/>
    </source>
</evidence>
<evidence type="ECO:0000256" key="3">
    <source>
        <dbReference type="ARBA" id="ARBA00022771"/>
    </source>
</evidence>
<keyword evidence="2" id="KW-0677">Repeat</keyword>
<feature type="non-terminal residue" evidence="8">
    <location>
        <position position="1"/>
    </location>
</feature>
<dbReference type="PANTHER" id="PTHR24379:SF121">
    <property type="entry name" value="C2H2-TYPE DOMAIN-CONTAINING PROTEIN"/>
    <property type="match status" value="1"/>
</dbReference>
<dbReference type="PANTHER" id="PTHR24379">
    <property type="entry name" value="KRAB AND ZINC FINGER DOMAIN-CONTAINING"/>
    <property type="match status" value="1"/>
</dbReference>
<keyword evidence="9" id="KW-1185">Reference proteome</keyword>
<evidence type="ECO:0000256" key="1">
    <source>
        <dbReference type="ARBA" id="ARBA00022723"/>
    </source>
</evidence>
<evidence type="ECO:0000313" key="8">
    <source>
        <dbReference type="EMBL" id="RWS20626.1"/>
    </source>
</evidence>
<accession>A0A443RZD8</accession>
<dbReference type="EMBL" id="NCKV01016440">
    <property type="protein sequence ID" value="RWS20626.1"/>
    <property type="molecule type" value="Genomic_DNA"/>
</dbReference>
<dbReference type="GO" id="GO:0008270">
    <property type="term" value="F:zinc ion binding"/>
    <property type="evidence" value="ECO:0007669"/>
    <property type="project" value="UniProtKB-KW"/>
</dbReference>
<dbReference type="Gene3D" id="3.30.160.60">
    <property type="entry name" value="Classic Zinc Finger"/>
    <property type="match status" value="1"/>
</dbReference>
<dbReference type="SUPFAM" id="SSF57667">
    <property type="entry name" value="beta-beta-alpha zinc fingers"/>
    <property type="match status" value="1"/>
</dbReference>
<evidence type="ECO:0000256" key="4">
    <source>
        <dbReference type="ARBA" id="ARBA00022833"/>
    </source>
</evidence>
<dbReference type="Proteomes" id="UP000288716">
    <property type="component" value="Unassembled WGS sequence"/>
</dbReference>
<dbReference type="InterPro" id="IPR013087">
    <property type="entry name" value="Znf_C2H2_type"/>
</dbReference>
<dbReference type="PROSITE" id="PS50157">
    <property type="entry name" value="ZINC_FINGER_C2H2_2"/>
    <property type="match status" value="2"/>
</dbReference>
<keyword evidence="3 5" id="KW-0863">Zinc-finger</keyword>
<gene>
    <name evidence="8" type="ORF">B4U80_12043</name>
</gene>
<dbReference type="VEuPathDB" id="VectorBase:LDEU011414"/>
<feature type="compositionally biased region" description="Polar residues" evidence="6">
    <location>
        <begin position="70"/>
        <end position="84"/>
    </location>
</feature>
<evidence type="ECO:0000259" key="7">
    <source>
        <dbReference type="PROSITE" id="PS50157"/>
    </source>
</evidence>
<keyword evidence="1" id="KW-0479">Metal-binding</keyword>
<feature type="domain" description="C2H2-type" evidence="7">
    <location>
        <begin position="328"/>
        <end position="351"/>
    </location>
</feature>
<comment type="caution">
    <text evidence="8">The sequence shown here is derived from an EMBL/GenBank/DDBJ whole genome shotgun (WGS) entry which is preliminary data.</text>
</comment>
<dbReference type="AlphaFoldDB" id="A0A443RZD8"/>
<proteinExistence type="predicted"/>
<dbReference type="OrthoDB" id="6480227at2759"/>
<feature type="domain" description="C2H2-type" evidence="7">
    <location>
        <begin position="234"/>
        <end position="262"/>
    </location>
</feature>
<dbReference type="STRING" id="299467.A0A443RZD8"/>
<evidence type="ECO:0000256" key="2">
    <source>
        <dbReference type="ARBA" id="ARBA00022737"/>
    </source>
</evidence>
<reference evidence="8 9" key="1">
    <citation type="journal article" date="2018" name="Gigascience">
        <title>Genomes of trombidid mites reveal novel predicted allergens and laterally-transferred genes associated with secondary metabolism.</title>
        <authorList>
            <person name="Dong X."/>
            <person name="Chaisiri K."/>
            <person name="Xia D."/>
            <person name="Armstrong S.D."/>
            <person name="Fang Y."/>
            <person name="Donnelly M.J."/>
            <person name="Kadowaki T."/>
            <person name="McGarry J.W."/>
            <person name="Darby A.C."/>
            <person name="Makepeace B.L."/>
        </authorList>
    </citation>
    <scope>NUCLEOTIDE SEQUENCE [LARGE SCALE GENOMIC DNA]</scope>
    <source>
        <strain evidence="8">UoL-UT</strain>
    </source>
</reference>
<dbReference type="InterPro" id="IPR036236">
    <property type="entry name" value="Znf_C2H2_sf"/>
</dbReference>
<feature type="region of interest" description="Disordered" evidence="6">
    <location>
        <begin position="23"/>
        <end position="84"/>
    </location>
</feature>
<organism evidence="8 9">
    <name type="scientific">Leptotrombidium deliense</name>
    <dbReference type="NCBI Taxonomy" id="299467"/>
    <lineage>
        <taxon>Eukaryota</taxon>
        <taxon>Metazoa</taxon>
        <taxon>Ecdysozoa</taxon>
        <taxon>Arthropoda</taxon>
        <taxon>Chelicerata</taxon>
        <taxon>Arachnida</taxon>
        <taxon>Acari</taxon>
        <taxon>Acariformes</taxon>
        <taxon>Trombidiformes</taxon>
        <taxon>Prostigmata</taxon>
        <taxon>Anystina</taxon>
        <taxon>Parasitengona</taxon>
        <taxon>Trombiculoidea</taxon>
        <taxon>Trombiculidae</taxon>
        <taxon>Leptotrombidium</taxon>
    </lineage>
</organism>
<protein>
    <submittedName>
        <fullName evidence="8">Zinc finger protein 182-like isoform X1</fullName>
    </submittedName>
</protein>
<dbReference type="SMART" id="SM00355">
    <property type="entry name" value="ZnF_C2H2"/>
    <property type="match status" value="5"/>
</dbReference>
<evidence type="ECO:0000256" key="6">
    <source>
        <dbReference type="SAM" id="MobiDB-lite"/>
    </source>
</evidence>
<name>A0A443RZD8_9ACAR</name>
<keyword evidence="4" id="KW-0862">Zinc</keyword>
<sequence>GEDTENLPVQPIRNEAENEFLGARGNVGFPGAASSTDENVAVLPPQKEQPLRRSKRIRQQRLEAIDDSDVQLNTEDADTSRQTVIDPQLEPSAPRRRGWKRAVGGHVGFPGAAGSTDANVALLPPQEEQPLRRSKRIRQQRLEAIDESDVQLNTEDAATSRQRVIDQELEPPAPRSRGWKRVEVAPAQPAQKPVKKRGKKPSVATLYCGICNKHFENKRAQQQHNYRRHRRRPSVCEVCAKSYADKSSLKEHIESAHESVGEEQCTFNCGAKFPTMKKRLRHETRQHIIKNCVCGTACKGSLSFTDHTKQCAKVQAQAQAQAQAPAELRCVPCKKEFTEKYELTVHNRFYHNKVYCDICDEYFDGKLEKGKHDRKHHKQ</sequence>
<evidence type="ECO:0000313" key="9">
    <source>
        <dbReference type="Proteomes" id="UP000288716"/>
    </source>
</evidence>
<dbReference type="PROSITE" id="PS00028">
    <property type="entry name" value="ZINC_FINGER_C2H2_1"/>
    <property type="match status" value="5"/>
</dbReference>